<organism evidence="3">
    <name type="scientific">Inoviridae sp. ct1ro12</name>
    <dbReference type="NCBI Taxonomy" id="2826756"/>
    <lineage>
        <taxon>Viruses</taxon>
        <taxon>Monodnaviria</taxon>
        <taxon>Loebvirae</taxon>
        <taxon>Hofneiviricota</taxon>
        <taxon>Faserviricetes</taxon>
        <taxon>Tubulavirales</taxon>
        <taxon>Inoviridae</taxon>
    </lineage>
</organism>
<proteinExistence type="predicted"/>
<evidence type="ECO:0000256" key="2">
    <source>
        <dbReference type="SAM" id="Phobius"/>
    </source>
</evidence>
<keyword evidence="2" id="KW-1133">Transmembrane helix</keyword>
<reference evidence="3" key="1">
    <citation type="journal article" date="2021" name="Proc. Natl. Acad. Sci. U.S.A.">
        <title>A Catalog of Tens of Thousands of Viruses from Human Metagenomes Reveals Hidden Associations with Chronic Diseases.</title>
        <authorList>
            <person name="Tisza M.J."/>
            <person name="Buck C.B."/>
        </authorList>
    </citation>
    <scope>NUCLEOTIDE SEQUENCE</scope>
    <source>
        <strain evidence="3">Ct1ro12</strain>
    </source>
</reference>
<feature type="transmembrane region" description="Helical" evidence="2">
    <location>
        <begin position="6"/>
        <end position="35"/>
    </location>
</feature>
<evidence type="ECO:0000313" key="3">
    <source>
        <dbReference type="EMBL" id="DAE24702.1"/>
    </source>
</evidence>
<dbReference type="EMBL" id="BK015781">
    <property type="protein sequence ID" value="DAE24702.1"/>
    <property type="molecule type" value="Genomic_DNA"/>
</dbReference>
<keyword evidence="2" id="KW-0472">Membrane</keyword>
<protein>
    <submittedName>
        <fullName evidence="3">Uncharacterized protein</fullName>
    </submittedName>
</protein>
<evidence type="ECO:0000256" key="1">
    <source>
        <dbReference type="SAM" id="MobiDB-lite"/>
    </source>
</evidence>
<feature type="region of interest" description="Disordered" evidence="1">
    <location>
        <begin position="41"/>
        <end position="67"/>
    </location>
</feature>
<keyword evidence="2" id="KW-0812">Transmembrane</keyword>
<sequence length="67" mass="7353">MSISVMAHYLVIGCVGCAVILWAFIGLMFLGTAVYNRISGRKNSSSKKDVKVQDNLANNDKSDLFLK</sequence>
<name>A0A8S5QZS0_9VIRU</name>
<accession>A0A8S5QZS0</accession>